<comment type="caution">
    <text evidence="16">The sequence shown here is derived from an EMBL/GenBank/DDBJ whole genome shotgun (WGS) entry which is preliminary data.</text>
</comment>
<dbReference type="InterPro" id="IPR008333">
    <property type="entry name" value="Cbr1-like_FAD-bd_dom"/>
</dbReference>
<feature type="binding site" evidence="12">
    <location>
        <position position="105"/>
    </location>
    <ligand>
        <name>FAD</name>
        <dbReference type="ChEBI" id="CHEBI:57692"/>
    </ligand>
</feature>
<dbReference type="GO" id="GO:0005739">
    <property type="term" value="C:mitochondrion"/>
    <property type="evidence" value="ECO:0007669"/>
    <property type="project" value="TreeGrafter"/>
</dbReference>
<proteinExistence type="inferred from homology"/>
<name>A0AA39M6R1_9BILA</name>
<dbReference type="GO" id="GO:0016126">
    <property type="term" value="P:sterol biosynthetic process"/>
    <property type="evidence" value="ECO:0007669"/>
    <property type="project" value="UniProtKB-KW"/>
</dbReference>
<dbReference type="SUPFAM" id="SSF63380">
    <property type="entry name" value="Riboflavin synthase domain-like"/>
    <property type="match status" value="1"/>
</dbReference>
<dbReference type="GO" id="GO:0071949">
    <property type="term" value="F:FAD binding"/>
    <property type="evidence" value="ECO:0007669"/>
    <property type="project" value="TreeGrafter"/>
</dbReference>
<dbReference type="PROSITE" id="PS51384">
    <property type="entry name" value="FAD_FR"/>
    <property type="match status" value="1"/>
</dbReference>
<evidence type="ECO:0000256" key="4">
    <source>
        <dbReference type="ARBA" id="ARBA00022630"/>
    </source>
</evidence>
<sequence>MARLGLANAAIGTAVVVVITSVAGYLYFKKFGPCCKNKKAKKGPVTLVDPETKYSLKLIKKTTVSHDTRKFRFALPSDHHVLGLPTGQHIYLSAQIDGKLVVRPYTPISSDDDQGYVELMIKVYFKGANPKFPEGGKMSQHLESLKMGDTIEFRGPSGLIKYEGNGKFSVNSDKKSAPVAHKFKRIGMIAGGTGITPMLQIIYAILKDSDDKTEVSLLFANQSENDILCRVELEELREKHKDRFKLWYTVDKAGSDWKYSVGYVDQKMIEQHLPVPAAETGVLLCGPPPMIKSACVPHLEKIGYAVERTLTF</sequence>
<feature type="domain" description="FAD-binding FR-type" evidence="15">
    <location>
        <begin position="51"/>
        <end position="163"/>
    </location>
</feature>
<dbReference type="InterPro" id="IPR017927">
    <property type="entry name" value="FAD-bd_FR_type"/>
</dbReference>
<evidence type="ECO:0000256" key="8">
    <source>
        <dbReference type="ARBA" id="ARBA00023011"/>
    </source>
</evidence>
<keyword evidence="4 12" id="KW-0285">Flavoprotein</keyword>
<dbReference type="CDD" id="cd06183">
    <property type="entry name" value="cyt_b5_reduct_like"/>
    <property type="match status" value="1"/>
</dbReference>
<dbReference type="PANTHER" id="PTHR19370:SF185">
    <property type="entry name" value="NADH-CYTOCHROME B5 REDUCTASE"/>
    <property type="match status" value="1"/>
</dbReference>
<organism evidence="16 17">
    <name type="scientific">Steinernema hermaphroditum</name>
    <dbReference type="NCBI Taxonomy" id="289476"/>
    <lineage>
        <taxon>Eukaryota</taxon>
        <taxon>Metazoa</taxon>
        <taxon>Ecdysozoa</taxon>
        <taxon>Nematoda</taxon>
        <taxon>Chromadorea</taxon>
        <taxon>Rhabditida</taxon>
        <taxon>Tylenchina</taxon>
        <taxon>Panagrolaimomorpha</taxon>
        <taxon>Strongyloidoidea</taxon>
        <taxon>Steinernematidae</taxon>
        <taxon>Steinernema</taxon>
    </lineage>
</organism>
<evidence type="ECO:0000256" key="6">
    <source>
        <dbReference type="ARBA" id="ARBA00022955"/>
    </source>
</evidence>
<keyword evidence="9 13" id="KW-0520">NAD</keyword>
<dbReference type="PRINTS" id="PR00406">
    <property type="entry name" value="CYTB5RDTASE"/>
</dbReference>
<keyword evidence="14" id="KW-1133">Transmembrane helix</keyword>
<feature type="binding site" evidence="12">
    <location>
        <position position="138"/>
    </location>
    <ligand>
        <name>FAD</name>
        <dbReference type="ChEBI" id="CHEBI:57692"/>
    </ligand>
</feature>
<feature type="binding site" evidence="12">
    <location>
        <position position="103"/>
    </location>
    <ligand>
        <name>FAD</name>
        <dbReference type="ChEBI" id="CHEBI:57692"/>
    </ligand>
</feature>
<reference evidence="16" key="1">
    <citation type="submission" date="2023-06" db="EMBL/GenBank/DDBJ databases">
        <title>Genomic analysis of the entomopathogenic nematode Steinernema hermaphroditum.</title>
        <authorList>
            <person name="Schwarz E.M."/>
            <person name="Heppert J.K."/>
            <person name="Baniya A."/>
            <person name="Schwartz H.T."/>
            <person name="Tan C.-H."/>
            <person name="Antoshechkin I."/>
            <person name="Sternberg P.W."/>
            <person name="Goodrich-Blair H."/>
            <person name="Dillman A.R."/>
        </authorList>
    </citation>
    <scope>NUCLEOTIDE SEQUENCE</scope>
    <source>
        <strain evidence="16">PS9179</strain>
        <tissue evidence="16">Whole animal</tissue>
    </source>
</reference>
<comment type="similarity">
    <text evidence="2 13">Belongs to the flavoprotein pyridine nucleotide cytochrome reductase family.</text>
</comment>
<dbReference type="FunFam" id="3.40.50.80:FF:000005">
    <property type="entry name" value="NADH-cytochrome b5 reductase"/>
    <property type="match status" value="1"/>
</dbReference>
<keyword evidence="7 13" id="KW-0560">Oxidoreductase</keyword>
<dbReference type="InterPro" id="IPR001834">
    <property type="entry name" value="CBR-like"/>
</dbReference>
<evidence type="ECO:0000256" key="13">
    <source>
        <dbReference type="RuleBase" id="RU361226"/>
    </source>
</evidence>
<evidence type="ECO:0000259" key="15">
    <source>
        <dbReference type="PROSITE" id="PS51384"/>
    </source>
</evidence>
<keyword evidence="10" id="KW-1207">Sterol metabolism</keyword>
<keyword evidence="14" id="KW-0472">Membrane</keyword>
<dbReference type="EC" id="1.6.2.2" evidence="13"/>
<evidence type="ECO:0000256" key="11">
    <source>
        <dbReference type="ARBA" id="ARBA00023221"/>
    </source>
</evidence>
<dbReference type="InterPro" id="IPR039261">
    <property type="entry name" value="FNR_nucleotide-bd"/>
</dbReference>
<keyword evidence="6" id="KW-0443">Lipid metabolism</keyword>
<dbReference type="PANTHER" id="PTHR19370">
    <property type="entry name" value="NADH-CYTOCHROME B5 REDUCTASE"/>
    <property type="match status" value="1"/>
</dbReference>
<feature type="binding site" evidence="12">
    <location>
        <position position="139"/>
    </location>
    <ligand>
        <name>FAD</name>
        <dbReference type="ChEBI" id="CHEBI:57692"/>
    </ligand>
</feature>
<keyword evidence="3" id="KW-0444">Lipid biosynthesis</keyword>
<feature type="binding site" evidence="12">
    <location>
        <position position="137"/>
    </location>
    <ligand>
        <name>FAD</name>
        <dbReference type="ChEBI" id="CHEBI:57692"/>
    </ligand>
</feature>
<feature type="binding site" evidence="12">
    <location>
        <position position="104"/>
    </location>
    <ligand>
        <name>FAD</name>
        <dbReference type="ChEBI" id="CHEBI:57692"/>
    </ligand>
</feature>
<evidence type="ECO:0000256" key="2">
    <source>
        <dbReference type="ARBA" id="ARBA00006105"/>
    </source>
</evidence>
<comment type="catalytic activity">
    <reaction evidence="13">
        <text>2 Fe(III)-[cytochrome b5] + NADH = 2 Fe(II)-[cytochrome b5] + NAD(+) + H(+)</text>
        <dbReference type="Rhea" id="RHEA:46680"/>
        <dbReference type="Rhea" id="RHEA-COMP:10438"/>
        <dbReference type="Rhea" id="RHEA-COMP:10439"/>
        <dbReference type="ChEBI" id="CHEBI:15378"/>
        <dbReference type="ChEBI" id="CHEBI:29033"/>
        <dbReference type="ChEBI" id="CHEBI:29034"/>
        <dbReference type="ChEBI" id="CHEBI:57540"/>
        <dbReference type="ChEBI" id="CHEBI:57945"/>
        <dbReference type="EC" id="1.6.2.2"/>
    </reaction>
</comment>
<evidence type="ECO:0000256" key="5">
    <source>
        <dbReference type="ARBA" id="ARBA00022827"/>
    </source>
</evidence>
<evidence type="ECO:0000256" key="1">
    <source>
        <dbReference type="ARBA" id="ARBA00001974"/>
    </source>
</evidence>
<dbReference type="SUPFAM" id="SSF52343">
    <property type="entry name" value="Ferredoxin reductase-like, C-terminal NADP-linked domain"/>
    <property type="match status" value="1"/>
</dbReference>
<feature type="binding site" evidence="12">
    <location>
        <position position="196"/>
    </location>
    <ligand>
        <name>FAD</name>
        <dbReference type="ChEBI" id="CHEBI:57692"/>
    </ligand>
</feature>
<comment type="cofactor">
    <cofactor evidence="1 12 13">
        <name>FAD</name>
        <dbReference type="ChEBI" id="CHEBI:57692"/>
    </cofactor>
</comment>
<feature type="binding site" evidence="12">
    <location>
        <position position="122"/>
    </location>
    <ligand>
        <name>FAD</name>
        <dbReference type="ChEBI" id="CHEBI:57692"/>
    </ligand>
</feature>
<evidence type="ECO:0000256" key="14">
    <source>
        <dbReference type="SAM" id="Phobius"/>
    </source>
</evidence>
<dbReference type="AlphaFoldDB" id="A0AA39M6R1"/>
<dbReference type="Pfam" id="PF00970">
    <property type="entry name" value="FAD_binding_6"/>
    <property type="match status" value="1"/>
</dbReference>
<evidence type="ECO:0000313" key="16">
    <source>
        <dbReference type="EMBL" id="KAK0423661.1"/>
    </source>
</evidence>
<evidence type="ECO:0000313" key="17">
    <source>
        <dbReference type="Proteomes" id="UP001175271"/>
    </source>
</evidence>
<keyword evidence="6" id="KW-0752">Steroid biosynthesis</keyword>
<keyword evidence="5 12" id="KW-0274">FAD</keyword>
<feature type="binding site" evidence="12">
    <location>
        <position position="125"/>
    </location>
    <ligand>
        <name>FAD</name>
        <dbReference type="ChEBI" id="CHEBI:57692"/>
    </ligand>
</feature>
<dbReference type="GO" id="GO:0090524">
    <property type="term" value="F:cytochrome-b5 reductase activity, acting on NADH"/>
    <property type="evidence" value="ECO:0007669"/>
    <property type="project" value="UniProtKB-EC"/>
</dbReference>
<keyword evidence="11" id="KW-0753">Steroid metabolism</keyword>
<dbReference type="InterPro" id="IPR001709">
    <property type="entry name" value="Flavoprot_Pyr_Nucl_cyt_Rdtase"/>
</dbReference>
<evidence type="ECO:0000256" key="9">
    <source>
        <dbReference type="ARBA" id="ARBA00023027"/>
    </source>
</evidence>
<dbReference type="PRINTS" id="PR00371">
    <property type="entry name" value="FPNCR"/>
</dbReference>
<keyword evidence="8" id="KW-0756">Sterol biosynthesis</keyword>
<dbReference type="EMBL" id="JAUCMV010000001">
    <property type="protein sequence ID" value="KAK0423661.1"/>
    <property type="molecule type" value="Genomic_DNA"/>
</dbReference>
<dbReference type="Gene3D" id="2.40.30.10">
    <property type="entry name" value="Translation factors"/>
    <property type="match status" value="1"/>
</dbReference>
<dbReference type="Gene3D" id="3.40.50.80">
    <property type="entry name" value="Nucleotide-binding domain of ferredoxin-NADP reductase (FNR) module"/>
    <property type="match status" value="1"/>
</dbReference>
<keyword evidence="14" id="KW-0812">Transmembrane</keyword>
<dbReference type="InterPro" id="IPR017938">
    <property type="entry name" value="Riboflavin_synthase-like_b-brl"/>
</dbReference>
<dbReference type="Proteomes" id="UP001175271">
    <property type="component" value="Unassembled WGS sequence"/>
</dbReference>
<dbReference type="InterPro" id="IPR001433">
    <property type="entry name" value="OxRdtase_FAD/NAD-bd"/>
</dbReference>
<evidence type="ECO:0000256" key="3">
    <source>
        <dbReference type="ARBA" id="ARBA00022516"/>
    </source>
</evidence>
<evidence type="ECO:0000256" key="12">
    <source>
        <dbReference type="PIRSR" id="PIRSR601834-1"/>
    </source>
</evidence>
<gene>
    <name evidence="16" type="ORF">QR680_008261</name>
</gene>
<evidence type="ECO:0000256" key="7">
    <source>
        <dbReference type="ARBA" id="ARBA00023002"/>
    </source>
</evidence>
<evidence type="ECO:0000256" key="10">
    <source>
        <dbReference type="ARBA" id="ARBA00023166"/>
    </source>
</evidence>
<protein>
    <recommendedName>
        <fullName evidence="13">NADH-cytochrome b5 reductase</fullName>
        <ecNumber evidence="13">1.6.2.2</ecNumber>
    </recommendedName>
</protein>
<dbReference type="Pfam" id="PF00175">
    <property type="entry name" value="NAD_binding_1"/>
    <property type="match status" value="1"/>
</dbReference>
<keyword evidence="17" id="KW-1185">Reference proteome</keyword>
<accession>A0AA39M6R1</accession>
<feature type="transmembrane region" description="Helical" evidence="14">
    <location>
        <begin position="6"/>
        <end position="28"/>
    </location>
</feature>
<dbReference type="FunFam" id="2.40.30.10:FF:000021">
    <property type="entry name" value="NADH-cytochrome b5 reductase"/>
    <property type="match status" value="1"/>
</dbReference>